<comment type="caution">
    <text evidence="3">The sequence shown here is derived from an EMBL/GenBank/DDBJ whole genome shotgun (WGS) entry which is preliminary data.</text>
</comment>
<accession>A0A0V1A1Y2</accession>
<protein>
    <submittedName>
        <fullName evidence="3">Uncharacterized protein</fullName>
    </submittedName>
</protein>
<keyword evidence="4" id="KW-1185">Reference proteome</keyword>
<gene>
    <name evidence="2" type="ORF">T12_5230</name>
    <name evidence="3" type="ORF">T12_8200</name>
</gene>
<evidence type="ECO:0000313" key="2">
    <source>
        <dbReference type="EMBL" id="KRY18915.1"/>
    </source>
</evidence>
<organism evidence="3 4">
    <name type="scientific">Trichinella patagoniensis</name>
    <dbReference type="NCBI Taxonomy" id="990121"/>
    <lineage>
        <taxon>Eukaryota</taxon>
        <taxon>Metazoa</taxon>
        <taxon>Ecdysozoa</taxon>
        <taxon>Nematoda</taxon>
        <taxon>Enoplea</taxon>
        <taxon>Dorylaimia</taxon>
        <taxon>Trichinellida</taxon>
        <taxon>Trichinellidae</taxon>
        <taxon>Trichinella</taxon>
    </lineage>
</organism>
<sequence>MKKKSKSIVDAERNADGMMQNNKREKTAFERTKLINISHCEIPSFDFYIVLRVESISIALKPLLMLLALPLSIKHISINRKSHFLLAKQAVTCKLFN</sequence>
<evidence type="ECO:0000313" key="3">
    <source>
        <dbReference type="EMBL" id="KRY18935.1"/>
    </source>
</evidence>
<evidence type="ECO:0000313" key="4">
    <source>
        <dbReference type="Proteomes" id="UP000054783"/>
    </source>
</evidence>
<dbReference type="EMBL" id="JYDQ01000041">
    <property type="protein sequence ID" value="KRY18935.1"/>
    <property type="molecule type" value="Genomic_DNA"/>
</dbReference>
<name>A0A0V1A1Y2_9BILA</name>
<reference evidence="3 4" key="1">
    <citation type="submission" date="2015-01" db="EMBL/GenBank/DDBJ databases">
        <title>Evolution of Trichinella species and genotypes.</title>
        <authorList>
            <person name="Korhonen P.K."/>
            <person name="Edoardo P."/>
            <person name="Giuseppe L.R."/>
            <person name="Gasser R.B."/>
        </authorList>
    </citation>
    <scope>NUCLEOTIDE SEQUENCE [LARGE SCALE GENOMIC DNA]</scope>
    <source>
        <strain evidence="3">ISS2496</strain>
    </source>
</reference>
<feature type="region of interest" description="Disordered" evidence="1">
    <location>
        <begin position="1"/>
        <end position="23"/>
    </location>
</feature>
<evidence type="ECO:0000256" key="1">
    <source>
        <dbReference type="SAM" id="MobiDB-lite"/>
    </source>
</evidence>
<proteinExistence type="predicted"/>
<dbReference type="EMBL" id="JYDQ01000041">
    <property type="protein sequence ID" value="KRY18915.1"/>
    <property type="molecule type" value="Genomic_DNA"/>
</dbReference>
<dbReference type="AlphaFoldDB" id="A0A0V1A1Y2"/>
<dbReference type="Proteomes" id="UP000054783">
    <property type="component" value="Unassembled WGS sequence"/>
</dbReference>